<dbReference type="Pfam" id="PF12833">
    <property type="entry name" value="HTH_18"/>
    <property type="match status" value="1"/>
</dbReference>
<dbReference type="PROSITE" id="PS01124">
    <property type="entry name" value="HTH_ARAC_FAMILY_2"/>
    <property type="match status" value="1"/>
</dbReference>
<dbReference type="PANTHER" id="PTHR43436:SF2">
    <property type="entry name" value="ARAC_XYLS FAMILY TRANSCRIPTIONAL REGULATOR"/>
    <property type="match status" value="1"/>
</dbReference>
<evidence type="ECO:0000313" key="5">
    <source>
        <dbReference type="EMBL" id="OYR24211.1"/>
    </source>
</evidence>
<keyword evidence="2" id="KW-0238">DNA-binding</keyword>
<evidence type="ECO:0000259" key="4">
    <source>
        <dbReference type="PROSITE" id="PS01124"/>
    </source>
</evidence>
<keyword evidence="6" id="KW-1185">Reference proteome</keyword>
<evidence type="ECO:0000256" key="1">
    <source>
        <dbReference type="ARBA" id="ARBA00023015"/>
    </source>
</evidence>
<proteinExistence type="predicted"/>
<name>A0A256GC57_9HYPH</name>
<feature type="domain" description="HTH araC/xylS-type" evidence="4">
    <location>
        <begin position="78"/>
        <end position="176"/>
    </location>
</feature>
<sequence>MTDGSVDAVQASPIKIEPVDAKVADAALRLMRLLEQPKALFALRSGILRELHYWLLESRHGSAIRRLGTEQSQADRIGRVIRVLRQQYGQTLRIETLARLAGMSEASFHKHFRAITTLSPLQFQKQLRLIEARRLMLASGETITNAAYAVGYLSVPQFTREYSRLFGAPPRRDIQLSGGSCN</sequence>
<dbReference type="InterPro" id="IPR018062">
    <property type="entry name" value="HTH_AraC-typ_CS"/>
</dbReference>
<dbReference type="SMART" id="SM00342">
    <property type="entry name" value="HTH_ARAC"/>
    <property type="match status" value="1"/>
</dbReference>
<accession>A0A256GC57</accession>
<dbReference type="InterPro" id="IPR018060">
    <property type="entry name" value="HTH_AraC"/>
</dbReference>
<evidence type="ECO:0000256" key="3">
    <source>
        <dbReference type="ARBA" id="ARBA00023163"/>
    </source>
</evidence>
<dbReference type="PROSITE" id="PS00041">
    <property type="entry name" value="HTH_ARAC_FAMILY_1"/>
    <property type="match status" value="1"/>
</dbReference>
<gene>
    <name evidence="5" type="ORF">CEV34_5703</name>
</gene>
<dbReference type="GO" id="GO:0003700">
    <property type="term" value="F:DNA-binding transcription factor activity"/>
    <property type="evidence" value="ECO:0007669"/>
    <property type="project" value="InterPro"/>
</dbReference>
<dbReference type="EMBL" id="NNRM01000034">
    <property type="protein sequence ID" value="OYR24211.1"/>
    <property type="molecule type" value="Genomic_DNA"/>
</dbReference>
<dbReference type="AlphaFoldDB" id="A0A256GC57"/>
<dbReference type="InterPro" id="IPR009594">
    <property type="entry name" value="Tscrpt_reg_HTH_AraC_N"/>
</dbReference>
<evidence type="ECO:0000256" key="2">
    <source>
        <dbReference type="ARBA" id="ARBA00023125"/>
    </source>
</evidence>
<dbReference type="InterPro" id="IPR009057">
    <property type="entry name" value="Homeodomain-like_sf"/>
</dbReference>
<keyword evidence="1" id="KW-0805">Transcription regulation</keyword>
<comment type="caution">
    <text evidence="5">The sequence shown here is derived from an EMBL/GenBank/DDBJ whole genome shotgun (WGS) entry which is preliminary data.</text>
</comment>
<reference evidence="5 6" key="1">
    <citation type="submission" date="2017-07" db="EMBL/GenBank/DDBJ databases">
        <title>Phylogenetic study on the rhizospheric bacterium Ochrobactrum sp. A44.</title>
        <authorList>
            <person name="Krzyzanowska D.M."/>
            <person name="Ossowicki A."/>
            <person name="Rajewska M."/>
            <person name="Maciag T."/>
            <person name="Kaczynski Z."/>
            <person name="Czerwicka M."/>
            <person name="Jafra S."/>
        </authorList>
    </citation>
    <scope>NUCLEOTIDE SEQUENCE [LARGE SCALE GENOMIC DNA]</scope>
    <source>
        <strain evidence="5 6">CCUG 30717</strain>
    </source>
</reference>
<dbReference type="GO" id="GO:0043565">
    <property type="term" value="F:sequence-specific DNA binding"/>
    <property type="evidence" value="ECO:0007669"/>
    <property type="project" value="InterPro"/>
</dbReference>
<dbReference type="Proteomes" id="UP000216188">
    <property type="component" value="Unassembled WGS sequence"/>
</dbReference>
<dbReference type="SUPFAM" id="SSF46689">
    <property type="entry name" value="Homeodomain-like"/>
    <property type="match status" value="2"/>
</dbReference>
<dbReference type="PANTHER" id="PTHR43436">
    <property type="entry name" value="ARAC-FAMILY TRANSCRIPTIONAL REGULATOR"/>
    <property type="match status" value="1"/>
</dbReference>
<organism evidence="5 6">
    <name type="scientific">Brucella pseudogrignonensis</name>
    <dbReference type="NCBI Taxonomy" id="419475"/>
    <lineage>
        <taxon>Bacteria</taxon>
        <taxon>Pseudomonadati</taxon>
        <taxon>Pseudomonadota</taxon>
        <taxon>Alphaproteobacteria</taxon>
        <taxon>Hyphomicrobiales</taxon>
        <taxon>Brucellaceae</taxon>
        <taxon>Brucella/Ochrobactrum group</taxon>
        <taxon>Brucella</taxon>
    </lineage>
</organism>
<evidence type="ECO:0000313" key="6">
    <source>
        <dbReference type="Proteomes" id="UP000216188"/>
    </source>
</evidence>
<keyword evidence="3" id="KW-0804">Transcription</keyword>
<protein>
    <submittedName>
        <fullName evidence="5">AraC-type transcriptional regulator family protein</fullName>
    </submittedName>
</protein>
<dbReference type="Gene3D" id="1.10.10.60">
    <property type="entry name" value="Homeodomain-like"/>
    <property type="match status" value="2"/>
</dbReference>
<dbReference type="Pfam" id="PF06719">
    <property type="entry name" value="AraC_N"/>
    <property type="match status" value="1"/>
</dbReference>